<reference evidence="2 3" key="1">
    <citation type="journal article" date="2022" name="bioRxiv">
        <title>Genomics of Preaxostyla Flagellates Illuminates Evolutionary Transitions and the Path Towards Mitochondrial Loss.</title>
        <authorList>
            <person name="Novak L.V.F."/>
            <person name="Treitli S.C."/>
            <person name="Pyrih J."/>
            <person name="Halakuc P."/>
            <person name="Pipaliya S.V."/>
            <person name="Vacek V."/>
            <person name="Brzon O."/>
            <person name="Soukal P."/>
            <person name="Eme L."/>
            <person name="Dacks J.B."/>
            <person name="Karnkowska A."/>
            <person name="Elias M."/>
            <person name="Hampl V."/>
        </authorList>
    </citation>
    <scope>NUCLEOTIDE SEQUENCE [LARGE SCALE GENOMIC DNA]</scope>
    <source>
        <strain evidence="2">NAU3</strain>
        <tissue evidence="2">Gut</tissue>
    </source>
</reference>
<dbReference type="Proteomes" id="UP001281761">
    <property type="component" value="Unassembled WGS sequence"/>
</dbReference>
<gene>
    <name evidence="2" type="ORF">BLNAU_23934</name>
</gene>
<keyword evidence="3" id="KW-1185">Reference proteome</keyword>
<proteinExistence type="predicted"/>
<feature type="compositionally biased region" description="Pro residues" evidence="1">
    <location>
        <begin position="282"/>
        <end position="291"/>
    </location>
</feature>
<protein>
    <submittedName>
        <fullName evidence="2">Uncharacterized protein</fullName>
    </submittedName>
</protein>
<evidence type="ECO:0000256" key="1">
    <source>
        <dbReference type="SAM" id="MobiDB-lite"/>
    </source>
</evidence>
<accession>A0ABQ9WPV3</accession>
<dbReference type="EMBL" id="JARBJD010000542">
    <property type="protein sequence ID" value="KAK2941169.1"/>
    <property type="molecule type" value="Genomic_DNA"/>
</dbReference>
<organism evidence="2 3">
    <name type="scientific">Blattamonas nauphoetae</name>
    <dbReference type="NCBI Taxonomy" id="2049346"/>
    <lineage>
        <taxon>Eukaryota</taxon>
        <taxon>Metamonada</taxon>
        <taxon>Preaxostyla</taxon>
        <taxon>Oxymonadida</taxon>
        <taxon>Blattamonas</taxon>
    </lineage>
</organism>
<comment type="caution">
    <text evidence="2">The sequence shown here is derived from an EMBL/GenBank/DDBJ whole genome shotgun (WGS) entry which is preliminary data.</text>
</comment>
<evidence type="ECO:0000313" key="2">
    <source>
        <dbReference type="EMBL" id="KAK2941169.1"/>
    </source>
</evidence>
<evidence type="ECO:0000313" key="3">
    <source>
        <dbReference type="Proteomes" id="UP001281761"/>
    </source>
</evidence>
<feature type="region of interest" description="Disordered" evidence="1">
    <location>
        <begin position="278"/>
        <end position="297"/>
    </location>
</feature>
<name>A0ABQ9WPV3_9EUKA</name>
<sequence length="297" mass="32717">MNNHGQVEPEKSTYIPWYLLFDKEDSMPTGILQTVLGNSENCLHIVKWSSLRFYTLDGPSTLGKLQSATFVNEAKTKVELLFDSKKLVSNGKYELELGCYPSSDKNLVFVVQADKDGVLLPFNVTVDPFEIDSGTFKRLLLGMGYSAVTMKYTGKDDYSIRIMDPDFRMPDICRAAEINSTTLNKQKTELTVAIRGELFNSSISSVSPQRGESVIPSTSVDFISPRKIEAVFSVAFDETDDTLSFGEEYTLLSISGEDEVLVREGLVVAAPSPPFVSSITPSPHPSSPTPLCPHCST</sequence>